<dbReference type="Pfam" id="PF02469">
    <property type="entry name" value="Fasciclin"/>
    <property type="match status" value="2"/>
</dbReference>
<dbReference type="SUPFAM" id="SSF82153">
    <property type="entry name" value="FAS1 domain"/>
    <property type="match status" value="2"/>
</dbReference>
<protein>
    <submittedName>
        <fullName evidence="4">FAS1 domain-containing protein</fullName>
    </submittedName>
</protein>
<gene>
    <name evidence="4" type="ORF">BCR34DRAFT_625291</name>
</gene>
<dbReference type="InterPro" id="IPR036378">
    <property type="entry name" value="FAS1_dom_sf"/>
</dbReference>
<organism evidence="4 5">
    <name type="scientific">Clohesyomyces aquaticus</name>
    <dbReference type="NCBI Taxonomy" id="1231657"/>
    <lineage>
        <taxon>Eukaryota</taxon>
        <taxon>Fungi</taxon>
        <taxon>Dikarya</taxon>
        <taxon>Ascomycota</taxon>
        <taxon>Pezizomycotina</taxon>
        <taxon>Dothideomycetes</taxon>
        <taxon>Pleosporomycetidae</taxon>
        <taxon>Pleosporales</taxon>
        <taxon>Lindgomycetaceae</taxon>
        <taxon>Clohesyomyces</taxon>
    </lineage>
</organism>
<dbReference type="SMART" id="SM00554">
    <property type="entry name" value="FAS1"/>
    <property type="match status" value="2"/>
</dbReference>
<dbReference type="PANTHER" id="PTHR10900">
    <property type="entry name" value="PERIOSTIN-RELATED"/>
    <property type="match status" value="1"/>
</dbReference>
<comment type="caution">
    <text evidence="4">The sequence shown here is derived from an EMBL/GenBank/DDBJ whole genome shotgun (WGS) entry which is preliminary data.</text>
</comment>
<reference evidence="4 5" key="1">
    <citation type="submission" date="2016-07" db="EMBL/GenBank/DDBJ databases">
        <title>Pervasive Adenine N6-methylation of Active Genes in Fungi.</title>
        <authorList>
            <consortium name="DOE Joint Genome Institute"/>
            <person name="Mondo S.J."/>
            <person name="Dannebaum R.O."/>
            <person name="Kuo R.C."/>
            <person name="Labutti K."/>
            <person name="Haridas S."/>
            <person name="Kuo A."/>
            <person name="Salamov A."/>
            <person name="Ahrendt S.R."/>
            <person name="Lipzen A."/>
            <person name="Sullivan W."/>
            <person name="Andreopoulos W.B."/>
            <person name="Clum A."/>
            <person name="Lindquist E."/>
            <person name="Daum C."/>
            <person name="Ramamoorthy G.K."/>
            <person name="Gryganskyi A."/>
            <person name="Culley D."/>
            <person name="Magnuson J.K."/>
            <person name="James T.Y."/>
            <person name="O'Malley M.A."/>
            <person name="Stajich J.E."/>
            <person name="Spatafora J.W."/>
            <person name="Visel A."/>
            <person name="Grigoriev I.V."/>
        </authorList>
    </citation>
    <scope>NUCLEOTIDE SEQUENCE [LARGE SCALE GENOMIC DNA]</scope>
    <source>
        <strain evidence="4 5">CBS 115471</strain>
    </source>
</reference>
<evidence type="ECO:0000313" key="4">
    <source>
        <dbReference type="EMBL" id="ORY10425.1"/>
    </source>
</evidence>
<evidence type="ECO:0000313" key="5">
    <source>
        <dbReference type="Proteomes" id="UP000193144"/>
    </source>
</evidence>
<evidence type="ECO:0000259" key="3">
    <source>
        <dbReference type="PROSITE" id="PS50213"/>
    </source>
</evidence>
<accession>A0A1Y1ZKS4</accession>
<feature type="chain" id="PRO_5012011023" evidence="2">
    <location>
        <begin position="18"/>
        <end position="386"/>
    </location>
</feature>
<dbReference type="InterPro" id="IPR050904">
    <property type="entry name" value="Adhesion/Biosynth-related"/>
</dbReference>
<feature type="domain" description="FAS1" evidence="3">
    <location>
        <begin position="171"/>
        <end position="299"/>
    </location>
</feature>
<keyword evidence="2" id="KW-0732">Signal</keyword>
<dbReference type="PANTHER" id="PTHR10900:SF77">
    <property type="entry name" value="FI19380P1"/>
    <property type="match status" value="1"/>
</dbReference>
<evidence type="ECO:0000256" key="1">
    <source>
        <dbReference type="SAM" id="MobiDB-lite"/>
    </source>
</evidence>
<feature type="compositionally biased region" description="Low complexity" evidence="1">
    <location>
        <begin position="329"/>
        <end position="355"/>
    </location>
</feature>
<dbReference type="EMBL" id="MCFA01000073">
    <property type="protein sequence ID" value="ORY10425.1"/>
    <property type="molecule type" value="Genomic_DNA"/>
</dbReference>
<feature type="signal peptide" evidence="2">
    <location>
        <begin position="1"/>
        <end position="17"/>
    </location>
</feature>
<dbReference type="OrthoDB" id="286301at2759"/>
<name>A0A1Y1ZKS4_9PLEO</name>
<dbReference type="Gene3D" id="2.30.180.10">
    <property type="entry name" value="FAS1 domain"/>
    <property type="match status" value="2"/>
</dbReference>
<sequence>MQLKTFSLLSLAGYAAAQASNQSLAATLNATEQLSNLTTFITANPALLSALSQAQNITILAPSNEAFAKLLNSSAGEAVAADPELLAAVLQYHVIQGTIYASQISNMSAFVPTLLENSTYSNVTGGQVVEAVAIGETVAFYSGLLQNSTVTTANVNFTGGVIHIIDTVLTVPLNVSDSAAAANLTSLRGALNATDLLSAVNETPDLTIFAPTNAAFQSIGSALGNLSTEDLAGILTYHVVNGTVAYSSDLESGMQVPTIQGGNLTITIENGTVFVNGAKVITPNVLVANGVVHIIDNVLNPNATDARPTPSATVGAPGFTGASSASDVPFTSGQPTPTTTVNTTSEGAGPAASTAASSTGAAVPMMTGAVGMGALFGAGAAVIAGF</sequence>
<dbReference type="InterPro" id="IPR000782">
    <property type="entry name" value="FAS1_domain"/>
</dbReference>
<dbReference type="PROSITE" id="PS50213">
    <property type="entry name" value="FAS1"/>
    <property type="match status" value="2"/>
</dbReference>
<feature type="region of interest" description="Disordered" evidence="1">
    <location>
        <begin position="323"/>
        <end position="355"/>
    </location>
</feature>
<dbReference type="GO" id="GO:0016236">
    <property type="term" value="P:macroautophagy"/>
    <property type="evidence" value="ECO:0007669"/>
    <property type="project" value="TreeGrafter"/>
</dbReference>
<feature type="domain" description="FAS1" evidence="3">
    <location>
        <begin position="21"/>
        <end position="169"/>
    </location>
</feature>
<dbReference type="STRING" id="1231657.A0A1Y1ZKS4"/>
<dbReference type="AlphaFoldDB" id="A0A1Y1ZKS4"/>
<proteinExistence type="predicted"/>
<keyword evidence="5" id="KW-1185">Reference proteome</keyword>
<evidence type="ECO:0000256" key="2">
    <source>
        <dbReference type="SAM" id="SignalP"/>
    </source>
</evidence>
<dbReference type="FunFam" id="2.30.180.10:FF:000032">
    <property type="entry name" value="Fasciclin domain-containing protein, putative"/>
    <property type="match status" value="1"/>
</dbReference>
<dbReference type="Proteomes" id="UP000193144">
    <property type="component" value="Unassembled WGS sequence"/>
</dbReference>
<dbReference type="GO" id="GO:0000329">
    <property type="term" value="C:fungal-type vacuole membrane"/>
    <property type="evidence" value="ECO:0007669"/>
    <property type="project" value="TreeGrafter"/>
</dbReference>